<dbReference type="InterPro" id="IPR013210">
    <property type="entry name" value="LRR_N_plant-typ"/>
</dbReference>
<keyword evidence="5" id="KW-0677">Repeat</keyword>
<dbReference type="Pfam" id="PF08263">
    <property type="entry name" value="LRRNT_2"/>
    <property type="match status" value="1"/>
</dbReference>
<evidence type="ECO:0000256" key="2">
    <source>
        <dbReference type="ARBA" id="ARBA00022614"/>
    </source>
</evidence>
<evidence type="ECO:0000256" key="9">
    <source>
        <dbReference type="SAM" id="Phobius"/>
    </source>
</evidence>
<comment type="caution">
    <text evidence="12">The sequence shown here is derived from an EMBL/GenBank/DDBJ whole genome shotgun (WGS) entry which is preliminary data.</text>
</comment>
<reference evidence="12" key="2">
    <citation type="journal article" date="2024" name="Plant">
        <title>Genomic evolution and insights into agronomic trait innovations of Sesamum species.</title>
        <authorList>
            <person name="Miao H."/>
            <person name="Wang L."/>
            <person name="Qu L."/>
            <person name="Liu H."/>
            <person name="Sun Y."/>
            <person name="Le M."/>
            <person name="Wang Q."/>
            <person name="Wei S."/>
            <person name="Zheng Y."/>
            <person name="Lin W."/>
            <person name="Duan Y."/>
            <person name="Cao H."/>
            <person name="Xiong S."/>
            <person name="Wang X."/>
            <person name="Wei L."/>
            <person name="Li C."/>
            <person name="Ma Q."/>
            <person name="Ju M."/>
            <person name="Zhao R."/>
            <person name="Li G."/>
            <person name="Mu C."/>
            <person name="Tian Q."/>
            <person name="Mei H."/>
            <person name="Zhang T."/>
            <person name="Gao T."/>
            <person name="Zhang H."/>
        </authorList>
    </citation>
    <scope>NUCLEOTIDE SEQUENCE</scope>
    <source>
        <strain evidence="12">G02</strain>
    </source>
</reference>
<dbReference type="PANTHER" id="PTHR48065:SF75">
    <property type="entry name" value="LEUCINE-RICH REPEAT-CONTAINING N-TERMINAL PLANT-TYPE DOMAIN-CONTAINING PROTEIN"/>
    <property type="match status" value="1"/>
</dbReference>
<evidence type="ECO:0000256" key="7">
    <source>
        <dbReference type="ARBA" id="ARBA00023136"/>
    </source>
</evidence>
<evidence type="ECO:0000259" key="11">
    <source>
        <dbReference type="Pfam" id="PF08263"/>
    </source>
</evidence>
<keyword evidence="2" id="KW-0433">Leucine-rich repeat</keyword>
<protein>
    <submittedName>
        <fullName evidence="12">LRR receptor-like serine/threonine-protein kinase</fullName>
    </submittedName>
</protein>
<dbReference type="GO" id="GO:0006952">
    <property type="term" value="P:defense response"/>
    <property type="evidence" value="ECO:0007669"/>
    <property type="project" value="UniProtKB-ARBA"/>
</dbReference>
<dbReference type="SMART" id="SM00369">
    <property type="entry name" value="LRR_TYP"/>
    <property type="match status" value="9"/>
</dbReference>
<keyword evidence="12" id="KW-0418">Kinase</keyword>
<organism evidence="12">
    <name type="scientific">Sesamum radiatum</name>
    <name type="common">Black benniseed</name>
    <dbReference type="NCBI Taxonomy" id="300843"/>
    <lineage>
        <taxon>Eukaryota</taxon>
        <taxon>Viridiplantae</taxon>
        <taxon>Streptophyta</taxon>
        <taxon>Embryophyta</taxon>
        <taxon>Tracheophyta</taxon>
        <taxon>Spermatophyta</taxon>
        <taxon>Magnoliopsida</taxon>
        <taxon>eudicotyledons</taxon>
        <taxon>Gunneridae</taxon>
        <taxon>Pentapetalae</taxon>
        <taxon>asterids</taxon>
        <taxon>lamiids</taxon>
        <taxon>Lamiales</taxon>
        <taxon>Pedaliaceae</taxon>
        <taxon>Sesamum</taxon>
    </lineage>
</organism>
<dbReference type="PRINTS" id="PR00019">
    <property type="entry name" value="LEURICHRPT"/>
</dbReference>
<dbReference type="EMBL" id="JACGWJ010000010">
    <property type="protein sequence ID" value="KAL0392515.1"/>
    <property type="molecule type" value="Genomic_DNA"/>
</dbReference>
<dbReference type="Gene3D" id="3.80.10.10">
    <property type="entry name" value="Ribonuclease Inhibitor"/>
    <property type="match status" value="4"/>
</dbReference>
<evidence type="ECO:0000256" key="1">
    <source>
        <dbReference type="ARBA" id="ARBA00004370"/>
    </source>
</evidence>
<accession>A0AAW2SJ47</accession>
<dbReference type="GO" id="GO:0016301">
    <property type="term" value="F:kinase activity"/>
    <property type="evidence" value="ECO:0007669"/>
    <property type="project" value="UniProtKB-KW"/>
</dbReference>
<evidence type="ECO:0000256" key="3">
    <source>
        <dbReference type="ARBA" id="ARBA00022692"/>
    </source>
</evidence>
<dbReference type="FunFam" id="3.80.10.10:FF:000041">
    <property type="entry name" value="LRR receptor-like serine/threonine-protein kinase ERECTA"/>
    <property type="match status" value="3"/>
</dbReference>
<proteinExistence type="predicted"/>
<dbReference type="AlphaFoldDB" id="A0AAW2SJ47"/>
<dbReference type="SUPFAM" id="SSF52047">
    <property type="entry name" value="RNI-like"/>
    <property type="match status" value="1"/>
</dbReference>
<evidence type="ECO:0000256" key="4">
    <source>
        <dbReference type="ARBA" id="ARBA00022729"/>
    </source>
</evidence>
<dbReference type="InterPro" id="IPR032675">
    <property type="entry name" value="LRR_dom_sf"/>
</dbReference>
<dbReference type="GO" id="GO:0016020">
    <property type="term" value="C:membrane"/>
    <property type="evidence" value="ECO:0007669"/>
    <property type="project" value="UniProtKB-SubCell"/>
</dbReference>
<reference evidence="12" key="1">
    <citation type="submission" date="2020-06" db="EMBL/GenBank/DDBJ databases">
        <authorList>
            <person name="Li T."/>
            <person name="Hu X."/>
            <person name="Zhang T."/>
            <person name="Song X."/>
            <person name="Zhang H."/>
            <person name="Dai N."/>
            <person name="Sheng W."/>
            <person name="Hou X."/>
            <person name="Wei L."/>
        </authorList>
    </citation>
    <scope>NUCLEOTIDE SEQUENCE</scope>
    <source>
        <strain evidence="12">G02</strain>
        <tissue evidence="12">Leaf</tissue>
    </source>
</reference>
<keyword evidence="6 9" id="KW-1133">Transmembrane helix</keyword>
<dbReference type="Pfam" id="PF13855">
    <property type="entry name" value="LRR_8"/>
    <property type="match status" value="1"/>
</dbReference>
<feature type="signal peptide" evidence="10">
    <location>
        <begin position="1"/>
        <end position="23"/>
    </location>
</feature>
<dbReference type="GO" id="GO:0051707">
    <property type="term" value="P:response to other organism"/>
    <property type="evidence" value="ECO:0007669"/>
    <property type="project" value="UniProtKB-ARBA"/>
</dbReference>
<gene>
    <name evidence="12" type="ORF">Sradi_2474300</name>
</gene>
<keyword evidence="12" id="KW-0675">Receptor</keyword>
<sequence>MSLTATDHHFLAAIFMFSWLITGKTVSGDIESDKQVLLKLKAHILFWNPVMNENTFTGWNSNDEFPCNWTGISCNTRGNHVTAVDVSNKNIPGPLFRNFSGLPELEHLNLTANGIYGTIPDDLSKCRNLRALDLSKNIIEGEFNLSGLDNLELLDLSNNRIQGNLRLMLPARSCRNLVVLKLSSNNLSGPVDDLFNLCRNLHSLDLGGNNFSGNLSAQLDRLLEFSVPMNNLGGEIPSWFFSENCSLRRLDLSDNFFIGRIPKEISNCKDLVSLNLYGNKFSGEIPPAVGSLSSLQSLLLGENSFSRDVPESLVQMNNLSLLDLSRNGFGGDVQEIFGRLHQVKSLVLSGNSYTGGLLSSGILELQNISELDLSDNDFFGPLPVEISQMSNLKMLVLADNQFTGSIPHGYGNLSRLQALDLSFNNLSGSIPSSFRTLRSISWLMLANNSLTGEIPAELGNCSSLLWLNLANNQLSGAIPPQFFNVGSNATAQLILLNQVGQTASGFSQCTNLRRWIPTTDSPLSSFTRFAGRKCEIKWDFLLNVCLPFSPCTPQEKRGPGYLQLRGNKFSGGLPPEISKMQNLGMLYLDDNGFHGQLPPQIGSLPLSALDVSKNVFSGEIPEEIGTLRRLQLLDLSYNNFSGEFPGSLSSLTELSKFNISYNPYISGRIPHTGQLATFLQSSFLGNPLLRLPIWMEHGSRTSSSEPGKAVGEPEELLDRFRFAFSVSYPFFFVLSFLGFLFLGNEKISPLKAKRKSKRRRM</sequence>
<dbReference type="SUPFAM" id="SSF52058">
    <property type="entry name" value="L domain-like"/>
    <property type="match status" value="1"/>
</dbReference>
<dbReference type="InterPro" id="IPR001611">
    <property type="entry name" value="Leu-rich_rpt"/>
</dbReference>
<comment type="subcellular location">
    <subcellularLocation>
        <location evidence="1">Membrane</location>
    </subcellularLocation>
</comment>
<keyword evidence="3 9" id="KW-0812">Transmembrane</keyword>
<keyword evidence="8" id="KW-0325">Glycoprotein</keyword>
<evidence type="ECO:0000256" key="10">
    <source>
        <dbReference type="SAM" id="SignalP"/>
    </source>
</evidence>
<evidence type="ECO:0000256" key="8">
    <source>
        <dbReference type="ARBA" id="ARBA00023180"/>
    </source>
</evidence>
<feature type="transmembrane region" description="Helical" evidence="9">
    <location>
        <begin position="722"/>
        <end position="743"/>
    </location>
</feature>
<evidence type="ECO:0000256" key="6">
    <source>
        <dbReference type="ARBA" id="ARBA00022989"/>
    </source>
</evidence>
<dbReference type="InterPro" id="IPR003591">
    <property type="entry name" value="Leu-rich_rpt_typical-subtyp"/>
</dbReference>
<dbReference type="FunFam" id="3.80.10.10:FF:000691">
    <property type="entry name" value="Putative LRR receptor-like serine/threonine-protein kinase"/>
    <property type="match status" value="1"/>
</dbReference>
<evidence type="ECO:0000313" key="12">
    <source>
        <dbReference type="EMBL" id="KAL0392515.1"/>
    </source>
</evidence>
<keyword evidence="7 9" id="KW-0472">Membrane</keyword>
<keyword evidence="4 10" id="KW-0732">Signal</keyword>
<dbReference type="Pfam" id="PF00560">
    <property type="entry name" value="LRR_1"/>
    <property type="match status" value="7"/>
</dbReference>
<feature type="chain" id="PRO_5043329804" evidence="10">
    <location>
        <begin position="24"/>
        <end position="761"/>
    </location>
</feature>
<dbReference type="PANTHER" id="PTHR48065">
    <property type="entry name" value="OS10G0469600 PROTEIN"/>
    <property type="match status" value="1"/>
</dbReference>
<keyword evidence="12" id="KW-0808">Transferase</keyword>
<feature type="domain" description="Leucine-rich repeat-containing N-terminal plant-type" evidence="11">
    <location>
        <begin position="31"/>
        <end position="75"/>
    </location>
</feature>
<evidence type="ECO:0000256" key="5">
    <source>
        <dbReference type="ARBA" id="ARBA00022737"/>
    </source>
</evidence>
<name>A0AAW2SJ47_SESRA</name>